<sequence>MTIFSLPKSVRKLVDKSFEHWLSRRIPTRKEHQLNSRNIMIYPTRFGLSYLGFVVLVFLLGTNYQNNIILLFSYLLASLFISVMLHSFYNFSQLRFYSTAKQQGYAGDELYFPIQITAVKMHYDINVHFTDSTLNSQIERIVQCPQGSQEIKLSYKSSKRGMHCLGRVTLFSEYSLGIFKSKTILDFGHCAIIYPKPTNLIAGQYQLSAQSDEQSIESYQTSNLVGTDDFSELKSFVRGESRARTAWKQLAKGQGHYSKHYQANQGQLKWLKLDDMPSNNIETKLSYLCFLINELTATNQHFGLALSTDINNKSMNISPNTGINHQQACLTALALYS</sequence>
<dbReference type="OrthoDB" id="5298497at2"/>
<gene>
    <name evidence="2" type="ORF">ESZ36_19955</name>
</gene>
<name>A0A5C6Q6R2_9GAMM</name>
<evidence type="ECO:0000256" key="1">
    <source>
        <dbReference type="SAM" id="Phobius"/>
    </source>
</evidence>
<dbReference type="Proteomes" id="UP000321822">
    <property type="component" value="Unassembled WGS sequence"/>
</dbReference>
<dbReference type="EMBL" id="VOLT01000013">
    <property type="protein sequence ID" value="TWX64606.1"/>
    <property type="molecule type" value="Genomic_DNA"/>
</dbReference>
<comment type="caution">
    <text evidence="2">The sequence shown here is derived from an EMBL/GenBank/DDBJ whole genome shotgun (WGS) entry which is preliminary data.</text>
</comment>
<dbReference type="PANTHER" id="PTHR34351">
    <property type="entry name" value="SLR1927 PROTEIN-RELATED"/>
    <property type="match status" value="1"/>
</dbReference>
<proteinExistence type="predicted"/>
<organism evidence="2 3">
    <name type="scientific">Colwellia demingiae</name>
    <dbReference type="NCBI Taxonomy" id="89401"/>
    <lineage>
        <taxon>Bacteria</taxon>
        <taxon>Pseudomonadati</taxon>
        <taxon>Pseudomonadota</taxon>
        <taxon>Gammaproteobacteria</taxon>
        <taxon>Alteromonadales</taxon>
        <taxon>Colwelliaceae</taxon>
        <taxon>Colwellia</taxon>
    </lineage>
</organism>
<reference evidence="2 3" key="1">
    <citation type="submission" date="2019-07" db="EMBL/GenBank/DDBJ databases">
        <title>Genomes of sea-ice associated Colwellia species.</title>
        <authorList>
            <person name="Bowman J.P."/>
        </authorList>
    </citation>
    <scope>NUCLEOTIDE SEQUENCE [LARGE SCALE GENOMIC DNA]</scope>
    <source>
        <strain evidence="2 3">ACAM 459</strain>
    </source>
</reference>
<keyword evidence="1" id="KW-1133">Transmembrane helix</keyword>
<dbReference type="AlphaFoldDB" id="A0A5C6Q6R2"/>
<dbReference type="PANTHER" id="PTHR34351:SF1">
    <property type="entry name" value="SLR1927 PROTEIN"/>
    <property type="match status" value="1"/>
</dbReference>
<feature type="transmembrane region" description="Helical" evidence="1">
    <location>
        <begin position="68"/>
        <end position="89"/>
    </location>
</feature>
<evidence type="ECO:0000313" key="3">
    <source>
        <dbReference type="Proteomes" id="UP000321822"/>
    </source>
</evidence>
<keyword evidence="3" id="KW-1185">Reference proteome</keyword>
<protein>
    <submittedName>
        <fullName evidence="2">DUF58 domain-containing protein</fullName>
    </submittedName>
</protein>
<evidence type="ECO:0000313" key="2">
    <source>
        <dbReference type="EMBL" id="TWX64606.1"/>
    </source>
</evidence>
<keyword evidence="1" id="KW-0812">Transmembrane</keyword>
<keyword evidence="1" id="KW-0472">Membrane</keyword>
<feature type="transmembrane region" description="Helical" evidence="1">
    <location>
        <begin position="39"/>
        <end position="62"/>
    </location>
</feature>
<accession>A0A5C6Q6R2</accession>